<protein>
    <submittedName>
        <fullName evidence="1">Uncharacterized protein</fullName>
    </submittedName>
</protein>
<reference evidence="1" key="1">
    <citation type="submission" date="2023-07" db="EMBL/GenBank/DDBJ databases">
        <authorList>
            <consortium name="AG Swart"/>
            <person name="Singh M."/>
            <person name="Singh A."/>
            <person name="Seah K."/>
            <person name="Emmerich C."/>
        </authorList>
    </citation>
    <scope>NUCLEOTIDE SEQUENCE</scope>
    <source>
        <strain evidence="1">DP1</strain>
    </source>
</reference>
<organism evidence="1 2">
    <name type="scientific">Euplotes crassus</name>
    <dbReference type="NCBI Taxonomy" id="5936"/>
    <lineage>
        <taxon>Eukaryota</taxon>
        <taxon>Sar</taxon>
        <taxon>Alveolata</taxon>
        <taxon>Ciliophora</taxon>
        <taxon>Intramacronucleata</taxon>
        <taxon>Spirotrichea</taxon>
        <taxon>Hypotrichia</taxon>
        <taxon>Euplotida</taxon>
        <taxon>Euplotidae</taxon>
        <taxon>Moneuplotes</taxon>
    </lineage>
</organism>
<proteinExistence type="predicted"/>
<name>A0AAD1U373_EUPCR</name>
<comment type="caution">
    <text evidence="1">The sequence shown here is derived from an EMBL/GenBank/DDBJ whole genome shotgun (WGS) entry which is preliminary data.</text>
</comment>
<dbReference type="Proteomes" id="UP001295684">
    <property type="component" value="Unassembled WGS sequence"/>
</dbReference>
<evidence type="ECO:0000313" key="2">
    <source>
        <dbReference type="Proteomes" id="UP001295684"/>
    </source>
</evidence>
<sequence length="200" mass="23130">MMLIKAKRKPKTIQDTYNMDTKTNWNQVQELPKIRDSIENNVSSFISRIQSNTLNKACNDSVVESESSGDEKHVKVHGNYEESPVKSTMMILASLRHDTPSKITPLKAPCPSSRSLLLKEEPFKKIRLKHPSDFFKEEHKNQIKVNPGYAQQTQMFSEKDNQRLLEAKKGRILSQKVLLKSMKLKEKKMLKSIKNKYIDL</sequence>
<accession>A0AAD1U373</accession>
<keyword evidence="2" id="KW-1185">Reference proteome</keyword>
<gene>
    <name evidence="1" type="ORF">ECRASSUSDP1_LOCUS2748</name>
</gene>
<dbReference type="EMBL" id="CAMPGE010002627">
    <property type="protein sequence ID" value="CAI2361437.1"/>
    <property type="molecule type" value="Genomic_DNA"/>
</dbReference>
<evidence type="ECO:0000313" key="1">
    <source>
        <dbReference type="EMBL" id="CAI2361437.1"/>
    </source>
</evidence>
<dbReference type="AlphaFoldDB" id="A0AAD1U373"/>